<keyword evidence="1" id="KW-0472">Membrane</keyword>
<protein>
    <submittedName>
        <fullName evidence="2">Uncharacterized protein</fullName>
    </submittedName>
</protein>
<dbReference type="EMBL" id="GGEC01091943">
    <property type="protein sequence ID" value="MBX72427.1"/>
    <property type="molecule type" value="Transcribed_RNA"/>
</dbReference>
<keyword evidence="1" id="KW-0812">Transmembrane</keyword>
<keyword evidence="1" id="KW-1133">Transmembrane helix</keyword>
<reference evidence="2" key="1">
    <citation type="submission" date="2018-02" db="EMBL/GenBank/DDBJ databases">
        <title>Rhizophora mucronata_Transcriptome.</title>
        <authorList>
            <person name="Meera S.P."/>
            <person name="Sreeshan A."/>
            <person name="Augustine A."/>
        </authorList>
    </citation>
    <scope>NUCLEOTIDE SEQUENCE</scope>
    <source>
        <tissue evidence="2">Leaf</tissue>
    </source>
</reference>
<evidence type="ECO:0000256" key="1">
    <source>
        <dbReference type="SAM" id="Phobius"/>
    </source>
</evidence>
<feature type="transmembrane region" description="Helical" evidence="1">
    <location>
        <begin position="6"/>
        <end position="26"/>
    </location>
</feature>
<evidence type="ECO:0000313" key="2">
    <source>
        <dbReference type="EMBL" id="MBX72427.1"/>
    </source>
</evidence>
<dbReference type="AlphaFoldDB" id="A0A2P2QZP7"/>
<sequence>MMTYIHPYSLCLSFSGFNLFLFLNSYQLFPYEIRAV</sequence>
<organism evidence="2">
    <name type="scientific">Rhizophora mucronata</name>
    <name type="common">Asiatic mangrove</name>
    <dbReference type="NCBI Taxonomy" id="61149"/>
    <lineage>
        <taxon>Eukaryota</taxon>
        <taxon>Viridiplantae</taxon>
        <taxon>Streptophyta</taxon>
        <taxon>Embryophyta</taxon>
        <taxon>Tracheophyta</taxon>
        <taxon>Spermatophyta</taxon>
        <taxon>Magnoliopsida</taxon>
        <taxon>eudicotyledons</taxon>
        <taxon>Gunneridae</taxon>
        <taxon>Pentapetalae</taxon>
        <taxon>rosids</taxon>
        <taxon>fabids</taxon>
        <taxon>Malpighiales</taxon>
        <taxon>Rhizophoraceae</taxon>
        <taxon>Rhizophora</taxon>
    </lineage>
</organism>
<name>A0A2P2QZP7_RHIMU</name>
<accession>A0A2P2QZP7</accession>
<proteinExistence type="predicted"/>